<dbReference type="PANTHER" id="PTHR40621">
    <property type="entry name" value="TRANSCRIPTION FACTOR KAPC-RELATED"/>
    <property type="match status" value="1"/>
</dbReference>
<dbReference type="Pfam" id="PF00170">
    <property type="entry name" value="bZIP_1"/>
    <property type="match status" value="1"/>
</dbReference>
<dbReference type="SMART" id="SM00338">
    <property type="entry name" value="BRLZ"/>
    <property type="match status" value="1"/>
</dbReference>
<dbReference type="InterPro" id="IPR004827">
    <property type="entry name" value="bZIP"/>
</dbReference>
<feature type="compositionally biased region" description="Basic and acidic residues" evidence="10">
    <location>
        <begin position="68"/>
        <end position="83"/>
    </location>
</feature>
<evidence type="ECO:0000256" key="5">
    <source>
        <dbReference type="ARBA" id="ARBA00023125"/>
    </source>
</evidence>
<dbReference type="Proteomes" id="UP001385951">
    <property type="component" value="Unassembled WGS sequence"/>
</dbReference>
<dbReference type="GO" id="GO:0090575">
    <property type="term" value="C:RNA polymerase II transcription regulator complex"/>
    <property type="evidence" value="ECO:0007669"/>
    <property type="project" value="TreeGrafter"/>
</dbReference>
<keyword evidence="13" id="KW-1185">Reference proteome</keyword>
<comment type="function">
    <text evidence="1">Putative transcription factor.</text>
</comment>
<evidence type="ECO:0000313" key="12">
    <source>
        <dbReference type="EMBL" id="KAK7676528.1"/>
    </source>
</evidence>
<evidence type="ECO:0000256" key="1">
    <source>
        <dbReference type="ARBA" id="ARBA00004049"/>
    </source>
</evidence>
<feature type="compositionally biased region" description="Low complexity" evidence="10">
    <location>
        <begin position="55"/>
        <end position="67"/>
    </location>
</feature>
<evidence type="ECO:0000256" key="10">
    <source>
        <dbReference type="SAM" id="MobiDB-lite"/>
    </source>
</evidence>
<keyword evidence="9" id="KW-0175">Coiled coil</keyword>
<evidence type="ECO:0000259" key="11">
    <source>
        <dbReference type="PROSITE" id="PS00036"/>
    </source>
</evidence>
<name>A0AAW0F909_9APHY</name>
<feature type="compositionally biased region" description="Basic and acidic residues" evidence="10">
    <location>
        <begin position="151"/>
        <end position="160"/>
    </location>
</feature>
<sequence length="250" mass="28816">MWKDENANNEEHIDPTFARHQDPDFPTVEDVTAAAVANANRSTKHQEHDVEEEAAQFAAHIQQAHQQQQREREKEREHEDEQQRQQQQQQHQQQHQQQQQQHQQQHQHQHQHPHEEQTDAKAVAAVAAAAAADASRLKERSGSTGGPIRHHSSEEGELSHNGRPISGTKRAAQNRNAQKAFRQRKDKYVKDLEATAREVVHLKETIEELRAENLQLRDYTLELQGKVIALSLNREREGERVPTPPLSFNK</sequence>
<dbReference type="InterPro" id="IPR050936">
    <property type="entry name" value="AP-1-like"/>
</dbReference>
<feature type="domain" description="BZIP" evidence="11">
    <location>
        <begin position="169"/>
        <end position="184"/>
    </location>
</feature>
<dbReference type="CDD" id="cd14688">
    <property type="entry name" value="bZIP_YAP"/>
    <property type="match status" value="1"/>
</dbReference>
<feature type="compositionally biased region" description="Low complexity" evidence="10">
    <location>
        <begin position="120"/>
        <end position="134"/>
    </location>
</feature>
<keyword evidence="7" id="KW-0539">Nucleus</keyword>
<reference evidence="12 13" key="1">
    <citation type="submission" date="2022-09" db="EMBL/GenBank/DDBJ databases">
        <authorList>
            <person name="Palmer J.M."/>
        </authorList>
    </citation>
    <scope>NUCLEOTIDE SEQUENCE [LARGE SCALE GENOMIC DNA]</scope>
    <source>
        <strain evidence="12 13">DSM 7382</strain>
    </source>
</reference>
<comment type="caution">
    <text evidence="12">The sequence shown here is derived from an EMBL/GenBank/DDBJ whole genome shotgun (WGS) entry which is preliminary data.</text>
</comment>
<dbReference type="SUPFAM" id="SSF57959">
    <property type="entry name" value="Leucine zipper domain"/>
    <property type="match status" value="1"/>
</dbReference>
<protein>
    <recommendedName>
        <fullName evidence="8">Putative transcription factor kapC</fullName>
    </recommendedName>
</protein>
<keyword evidence="6" id="KW-0804">Transcription</keyword>
<feature type="region of interest" description="Disordered" evidence="10">
    <location>
        <begin position="1"/>
        <end position="184"/>
    </location>
</feature>
<evidence type="ECO:0000256" key="8">
    <source>
        <dbReference type="ARBA" id="ARBA00044067"/>
    </source>
</evidence>
<organism evidence="12 13">
    <name type="scientific">Cerrena zonata</name>
    <dbReference type="NCBI Taxonomy" id="2478898"/>
    <lineage>
        <taxon>Eukaryota</taxon>
        <taxon>Fungi</taxon>
        <taxon>Dikarya</taxon>
        <taxon>Basidiomycota</taxon>
        <taxon>Agaricomycotina</taxon>
        <taxon>Agaricomycetes</taxon>
        <taxon>Polyporales</taxon>
        <taxon>Cerrenaceae</taxon>
        <taxon>Cerrena</taxon>
    </lineage>
</organism>
<evidence type="ECO:0000256" key="6">
    <source>
        <dbReference type="ARBA" id="ARBA00023163"/>
    </source>
</evidence>
<dbReference type="EMBL" id="JASBNA010000113">
    <property type="protein sequence ID" value="KAK7676528.1"/>
    <property type="molecule type" value="Genomic_DNA"/>
</dbReference>
<dbReference type="GO" id="GO:0000976">
    <property type="term" value="F:transcription cis-regulatory region binding"/>
    <property type="evidence" value="ECO:0007669"/>
    <property type="project" value="InterPro"/>
</dbReference>
<keyword evidence="5" id="KW-0238">DNA-binding</keyword>
<dbReference type="GO" id="GO:0001228">
    <property type="term" value="F:DNA-binding transcription activator activity, RNA polymerase II-specific"/>
    <property type="evidence" value="ECO:0007669"/>
    <property type="project" value="TreeGrafter"/>
</dbReference>
<evidence type="ECO:0000256" key="4">
    <source>
        <dbReference type="ARBA" id="ARBA00023015"/>
    </source>
</evidence>
<evidence type="ECO:0000256" key="7">
    <source>
        <dbReference type="ARBA" id="ARBA00023242"/>
    </source>
</evidence>
<proteinExistence type="inferred from homology"/>
<comment type="subcellular location">
    <subcellularLocation>
        <location evidence="2">Nucleus</location>
    </subcellularLocation>
</comment>
<comment type="similarity">
    <text evidence="3">Belongs to the bZIP family.</text>
</comment>
<dbReference type="PANTHER" id="PTHR40621:SF11">
    <property type="entry name" value="TRANSCRIPTION FACTOR KAPC-RELATED"/>
    <property type="match status" value="1"/>
</dbReference>
<evidence type="ECO:0000256" key="2">
    <source>
        <dbReference type="ARBA" id="ARBA00004123"/>
    </source>
</evidence>
<feature type="compositionally biased region" description="Basic and acidic residues" evidence="10">
    <location>
        <begin position="1"/>
        <end position="23"/>
    </location>
</feature>
<dbReference type="Gene3D" id="1.20.5.170">
    <property type="match status" value="1"/>
</dbReference>
<keyword evidence="4" id="KW-0805">Transcription regulation</keyword>
<accession>A0AAW0F909</accession>
<evidence type="ECO:0000313" key="13">
    <source>
        <dbReference type="Proteomes" id="UP001385951"/>
    </source>
</evidence>
<dbReference type="PROSITE" id="PS00036">
    <property type="entry name" value="BZIP_BASIC"/>
    <property type="match status" value="1"/>
</dbReference>
<gene>
    <name evidence="12" type="ORF">QCA50_020497</name>
</gene>
<feature type="coiled-coil region" evidence="9">
    <location>
        <begin position="192"/>
        <end position="222"/>
    </location>
</feature>
<feature type="compositionally biased region" description="Low complexity" evidence="10">
    <location>
        <begin position="84"/>
        <end position="104"/>
    </location>
</feature>
<dbReference type="AlphaFoldDB" id="A0AAW0F909"/>
<dbReference type="InterPro" id="IPR046347">
    <property type="entry name" value="bZIP_sf"/>
</dbReference>
<evidence type="ECO:0000256" key="9">
    <source>
        <dbReference type="SAM" id="Coils"/>
    </source>
</evidence>
<evidence type="ECO:0000256" key="3">
    <source>
        <dbReference type="ARBA" id="ARBA00007163"/>
    </source>
</evidence>